<proteinExistence type="predicted"/>
<name>A0A8X6W1N9_TRICX</name>
<comment type="caution">
    <text evidence="1">The sequence shown here is derived from an EMBL/GenBank/DDBJ whole genome shotgun (WGS) entry which is preliminary data.</text>
</comment>
<accession>A0A8X6W1N9</accession>
<dbReference type="AlphaFoldDB" id="A0A8X6W1N9"/>
<gene>
    <name evidence="1" type="ORF">TNCV_24991</name>
</gene>
<organism evidence="1 2">
    <name type="scientific">Trichonephila clavipes</name>
    <name type="common">Golden silk orbweaver</name>
    <name type="synonym">Nephila clavipes</name>
    <dbReference type="NCBI Taxonomy" id="2585209"/>
    <lineage>
        <taxon>Eukaryota</taxon>
        <taxon>Metazoa</taxon>
        <taxon>Ecdysozoa</taxon>
        <taxon>Arthropoda</taxon>
        <taxon>Chelicerata</taxon>
        <taxon>Arachnida</taxon>
        <taxon>Araneae</taxon>
        <taxon>Araneomorphae</taxon>
        <taxon>Entelegynae</taxon>
        <taxon>Araneoidea</taxon>
        <taxon>Nephilidae</taxon>
        <taxon>Trichonephila</taxon>
    </lineage>
</organism>
<protein>
    <submittedName>
        <fullName evidence="1">Uncharacterized protein</fullName>
    </submittedName>
</protein>
<dbReference type="Proteomes" id="UP000887159">
    <property type="component" value="Unassembled WGS sequence"/>
</dbReference>
<sequence length="171" mass="19394">MVQKGREKEQKQQHITGTENILSKGCTTTGVRQFTDIFFWIHIKSSVFGMPVPSVEGIARISVAAERTCDMPGIFHNKSAVAFRQASHSLLRKVTNSVREKRCRLIMKPVQNYGLYVIVDPLGFSSVAQRCDSRKATVLHCKLNVPVLPTFYGPVPRHTFWWHAALHCRTE</sequence>
<evidence type="ECO:0000313" key="1">
    <source>
        <dbReference type="EMBL" id="GFY26301.1"/>
    </source>
</evidence>
<evidence type="ECO:0000313" key="2">
    <source>
        <dbReference type="Proteomes" id="UP000887159"/>
    </source>
</evidence>
<dbReference type="EMBL" id="BMAU01021375">
    <property type="protein sequence ID" value="GFY26301.1"/>
    <property type="molecule type" value="Genomic_DNA"/>
</dbReference>
<keyword evidence="2" id="KW-1185">Reference proteome</keyword>
<reference evidence="1" key="1">
    <citation type="submission" date="2020-08" db="EMBL/GenBank/DDBJ databases">
        <title>Multicomponent nature underlies the extraordinary mechanical properties of spider dragline silk.</title>
        <authorList>
            <person name="Kono N."/>
            <person name="Nakamura H."/>
            <person name="Mori M."/>
            <person name="Yoshida Y."/>
            <person name="Ohtoshi R."/>
            <person name="Malay A.D."/>
            <person name="Moran D.A.P."/>
            <person name="Tomita M."/>
            <person name="Numata K."/>
            <person name="Arakawa K."/>
        </authorList>
    </citation>
    <scope>NUCLEOTIDE SEQUENCE</scope>
</reference>